<evidence type="ECO:0000256" key="1">
    <source>
        <dbReference type="SAM" id="SignalP"/>
    </source>
</evidence>
<dbReference type="SUPFAM" id="SSF51905">
    <property type="entry name" value="FAD/NAD(P)-binding domain"/>
    <property type="match status" value="1"/>
</dbReference>
<dbReference type="RefSeq" id="XP_008620069.1">
    <property type="nucleotide sequence ID" value="XM_008621847.1"/>
</dbReference>
<dbReference type="InParanoid" id="T0PZI4"/>
<accession>T0PZI4</accession>
<feature type="chain" id="PRO_5004569165" description="Amine oxidase domain-containing protein" evidence="1">
    <location>
        <begin position="20"/>
        <end position="472"/>
    </location>
</feature>
<dbReference type="EMBL" id="JH767229">
    <property type="protein sequence ID" value="EQC26490.1"/>
    <property type="molecule type" value="Genomic_DNA"/>
</dbReference>
<dbReference type="AlphaFoldDB" id="T0PZI4"/>
<name>T0PZI4_SAPDV</name>
<dbReference type="Gene3D" id="3.50.50.60">
    <property type="entry name" value="FAD/NAD(P)-binding domain"/>
    <property type="match status" value="1"/>
</dbReference>
<proteinExistence type="predicted"/>
<organism evidence="2 3">
    <name type="scientific">Saprolegnia diclina (strain VS20)</name>
    <dbReference type="NCBI Taxonomy" id="1156394"/>
    <lineage>
        <taxon>Eukaryota</taxon>
        <taxon>Sar</taxon>
        <taxon>Stramenopiles</taxon>
        <taxon>Oomycota</taxon>
        <taxon>Saprolegniomycetes</taxon>
        <taxon>Saprolegniales</taxon>
        <taxon>Saprolegniaceae</taxon>
        <taxon>Saprolegnia</taxon>
    </lineage>
</organism>
<feature type="signal peptide" evidence="1">
    <location>
        <begin position="1"/>
        <end position="19"/>
    </location>
</feature>
<sequence length="472" mass="51047">MRASILLSCLAGLAGVTATAPVCILGAGPSGLASALRLAEKGITDVVIFDKKDGPGGKTENWVSPEGFNHHIGAIFGDTTMYPLSIELLDKFNVERPLIALPQEYFYNVETGTILDASTLPSNATAAVAAMQRYAAVYAKYAAYIRPGFPNGVPAEIAAPMAAFVAANHLEPLLPLFHVYLTACGYGSLHDLPTMHALAYIKPSLFVQFATHQSTIFITDYHLLFAKIASSLTHATFRYSATIASMDRRADGASIMYTVNGKGPQTQACASIINTIPHRLDLLQPLGLDAQEVDVFKHVETVQYFTTVWTLDHVEPQHQYSNQLQLTGNAAKPLAFGEPLGDGAPVIFYTQPSDTKYFNVYSYKRGKDVISLENVTALAQSTLSQLNKNVSEPGAVATPLTAADLRFSKSWDYFAHVSPTTVANGWHAALAKLQGHRSTYHTGAVRFMETVECSIASAFDLVDTYFSSHPAC</sequence>
<gene>
    <name evidence="2" type="ORF">SDRG_15668</name>
</gene>
<keyword evidence="1" id="KW-0732">Signal</keyword>
<dbReference type="VEuPathDB" id="FungiDB:SDRG_15668"/>
<dbReference type="GeneID" id="19956395"/>
<evidence type="ECO:0000313" key="3">
    <source>
        <dbReference type="Proteomes" id="UP000030762"/>
    </source>
</evidence>
<dbReference type="PRINTS" id="PR00419">
    <property type="entry name" value="ADXRDTASE"/>
</dbReference>
<dbReference type="Pfam" id="PF13450">
    <property type="entry name" value="NAD_binding_8"/>
    <property type="match status" value="1"/>
</dbReference>
<dbReference type="InterPro" id="IPR036188">
    <property type="entry name" value="FAD/NAD-bd_sf"/>
</dbReference>
<reference evidence="2 3" key="1">
    <citation type="submission" date="2012-04" db="EMBL/GenBank/DDBJ databases">
        <title>The Genome Sequence of Saprolegnia declina VS20.</title>
        <authorList>
            <consortium name="The Broad Institute Genome Sequencing Platform"/>
            <person name="Russ C."/>
            <person name="Nusbaum C."/>
            <person name="Tyler B."/>
            <person name="van West P."/>
            <person name="Dieguez-Uribeondo J."/>
            <person name="de Bruijn I."/>
            <person name="Tripathy S."/>
            <person name="Jiang R."/>
            <person name="Young S.K."/>
            <person name="Zeng Q."/>
            <person name="Gargeya S."/>
            <person name="Fitzgerald M."/>
            <person name="Haas B."/>
            <person name="Abouelleil A."/>
            <person name="Alvarado L."/>
            <person name="Arachchi H.M."/>
            <person name="Berlin A."/>
            <person name="Chapman S.B."/>
            <person name="Goldberg J."/>
            <person name="Griggs A."/>
            <person name="Gujja S."/>
            <person name="Hansen M."/>
            <person name="Howarth C."/>
            <person name="Imamovic A."/>
            <person name="Larimer J."/>
            <person name="McCowen C."/>
            <person name="Montmayeur A."/>
            <person name="Murphy C."/>
            <person name="Neiman D."/>
            <person name="Pearson M."/>
            <person name="Priest M."/>
            <person name="Roberts A."/>
            <person name="Saif S."/>
            <person name="Shea T."/>
            <person name="Sisk P."/>
            <person name="Sykes S."/>
            <person name="Wortman J."/>
            <person name="Nusbaum C."/>
            <person name="Birren B."/>
        </authorList>
    </citation>
    <scope>NUCLEOTIDE SEQUENCE [LARGE SCALE GENOMIC DNA]</scope>
    <source>
        <strain evidence="2 3">VS20</strain>
    </source>
</reference>
<evidence type="ECO:0008006" key="4">
    <source>
        <dbReference type="Google" id="ProtNLM"/>
    </source>
</evidence>
<dbReference type="OMA" id="WESHSTP"/>
<protein>
    <recommendedName>
        <fullName evidence="4">Amine oxidase domain-containing protein</fullName>
    </recommendedName>
</protein>
<dbReference type="Proteomes" id="UP000030762">
    <property type="component" value="Unassembled WGS sequence"/>
</dbReference>
<dbReference type="Gene3D" id="1.10.405.20">
    <property type="match status" value="1"/>
</dbReference>
<dbReference type="Gene3D" id="3.30.70.1990">
    <property type="match status" value="1"/>
</dbReference>
<keyword evidence="3" id="KW-1185">Reference proteome</keyword>
<dbReference type="OrthoDB" id="5046242at2759"/>
<dbReference type="eggNOG" id="ENOG502R1TU">
    <property type="taxonomic scope" value="Eukaryota"/>
</dbReference>
<evidence type="ECO:0000313" key="2">
    <source>
        <dbReference type="EMBL" id="EQC26490.1"/>
    </source>
</evidence>
<dbReference type="STRING" id="1156394.T0PZI4"/>